<feature type="region of interest" description="Disordered" evidence="1">
    <location>
        <begin position="129"/>
        <end position="228"/>
    </location>
</feature>
<keyword evidence="2" id="KW-0812">Transmembrane</keyword>
<dbReference type="PANTHER" id="PTHR47461:SF3">
    <property type="entry name" value="PHYTOLONGIN PHYL2.2"/>
    <property type="match status" value="1"/>
</dbReference>
<evidence type="ECO:0008006" key="5">
    <source>
        <dbReference type="Google" id="ProtNLM"/>
    </source>
</evidence>
<feature type="compositionally biased region" description="Basic and acidic residues" evidence="1">
    <location>
        <begin position="191"/>
        <end position="215"/>
    </location>
</feature>
<evidence type="ECO:0000256" key="1">
    <source>
        <dbReference type="SAM" id="MobiDB-lite"/>
    </source>
</evidence>
<name>A0ABR2STE1_9ROSI</name>
<keyword evidence="2" id="KW-0472">Membrane</keyword>
<dbReference type="PANTHER" id="PTHR47461">
    <property type="entry name" value="PHYTOLONGIN PHYL1.2"/>
    <property type="match status" value="1"/>
</dbReference>
<evidence type="ECO:0000313" key="4">
    <source>
        <dbReference type="Proteomes" id="UP001396334"/>
    </source>
</evidence>
<keyword evidence="2" id="KW-1133">Transmembrane helix</keyword>
<reference evidence="3 4" key="1">
    <citation type="journal article" date="2024" name="G3 (Bethesda)">
        <title>Genome assembly of Hibiscus sabdariffa L. provides insights into metabolisms of medicinal natural products.</title>
        <authorList>
            <person name="Kim T."/>
        </authorList>
    </citation>
    <scope>NUCLEOTIDE SEQUENCE [LARGE SCALE GENOMIC DNA]</scope>
    <source>
        <strain evidence="3">TK-2024</strain>
        <tissue evidence="3">Old leaves</tissue>
    </source>
</reference>
<dbReference type="SUPFAM" id="SSF64356">
    <property type="entry name" value="SNARE-like"/>
    <property type="match status" value="1"/>
</dbReference>
<accession>A0ABR2STE1</accession>
<evidence type="ECO:0000256" key="2">
    <source>
        <dbReference type="SAM" id="Phobius"/>
    </source>
</evidence>
<dbReference type="EMBL" id="JBBPBN010000012">
    <property type="protein sequence ID" value="KAK9028266.1"/>
    <property type="molecule type" value="Genomic_DNA"/>
</dbReference>
<comment type="caution">
    <text evidence="3">The sequence shown here is derived from an EMBL/GenBank/DDBJ whole genome shotgun (WGS) entry which is preliminary data.</text>
</comment>
<dbReference type="InterPro" id="IPR011012">
    <property type="entry name" value="Longin-like_dom_sf"/>
</dbReference>
<sequence length="269" mass="29436">MLSNPNLIFYACIAKGSVILAEFSSKEAGIESLARKCIEGTPPFHSTFSHTIFERTYTFLIDDSFAYFLISHQDLDKSQSIWFLNHLNCTLKDILLKGSTMGTPIFTPNCLQSHFNPIFSKMVTLDSGLKTSPGKENRDPSLHSCKGEKAGEAPPLEKPNEGLKKKKRSGSMILIQGGEAKDGDSGNGKGKGVENKVDGSEEGRDHPVSTHKRDVGGGLYAGGSGGERQKAQQTWRKHVGVVLMLDLLVIATLFGIWLWVCRGFKCMKG</sequence>
<protein>
    <recommendedName>
        <fullName evidence="5">Longin domain-containing protein</fullName>
    </recommendedName>
</protein>
<proteinExistence type="predicted"/>
<dbReference type="Gene3D" id="3.30.450.50">
    <property type="entry name" value="Longin domain"/>
    <property type="match status" value="1"/>
</dbReference>
<feature type="compositionally biased region" description="Basic and acidic residues" evidence="1">
    <location>
        <begin position="133"/>
        <end position="151"/>
    </location>
</feature>
<gene>
    <name evidence="3" type="ORF">V6N11_068073</name>
</gene>
<feature type="compositionally biased region" description="Gly residues" evidence="1">
    <location>
        <begin position="216"/>
        <end position="226"/>
    </location>
</feature>
<dbReference type="InterPro" id="IPR044783">
    <property type="entry name" value="PHYL"/>
</dbReference>
<dbReference type="Proteomes" id="UP001396334">
    <property type="component" value="Unassembled WGS sequence"/>
</dbReference>
<organism evidence="3 4">
    <name type="scientific">Hibiscus sabdariffa</name>
    <name type="common">roselle</name>
    <dbReference type="NCBI Taxonomy" id="183260"/>
    <lineage>
        <taxon>Eukaryota</taxon>
        <taxon>Viridiplantae</taxon>
        <taxon>Streptophyta</taxon>
        <taxon>Embryophyta</taxon>
        <taxon>Tracheophyta</taxon>
        <taxon>Spermatophyta</taxon>
        <taxon>Magnoliopsida</taxon>
        <taxon>eudicotyledons</taxon>
        <taxon>Gunneridae</taxon>
        <taxon>Pentapetalae</taxon>
        <taxon>rosids</taxon>
        <taxon>malvids</taxon>
        <taxon>Malvales</taxon>
        <taxon>Malvaceae</taxon>
        <taxon>Malvoideae</taxon>
        <taxon>Hibiscus</taxon>
    </lineage>
</organism>
<feature type="transmembrane region" description="Helical" evidence="2">
    <location>
        <begin position="239"/>
        <end position="260"/>
    </location>
</feature>
<evidence type="ECO:0000313" key="3">
    <source>
        <dbReference type="EMBL" id="KAK9028266.1"/>
    </source>
</evidence>
<keyword evidence="4" id="KW-1185">Reference proteome</keyword>